<dbReference type="EMBL" id="CAJOBJ010332383">
    <property type="protein sequence ID" value="CAF5184535.1"/>
    <property type="molecule type" value="Genomic_DNA"/>
</dbReference>
<feature type="non-terminal residue" evidence="1">
    <location>
        <position position="1"/>
    </location>
</feature>
<dbReference type="AlphaFoldDB" id="A0A8S3HNB4"/>
<protein>
    <submittedName>
        <fullName evidence="1">Uncharacterized protein</fullName>
    </submittedName>
</protein>
<comment type="caution">
    <text evidence="1">The sequence shown here is derived from an EMBL/GenBank/DDBJ whole genome shotgun (WGS) entry which is preliminary data.</text>
</comment>
<sequence>VLNCSHDVLEFFAFNSDPNIPFEILPSKLPVPRVDKVLLRTVSDLSSKLNKLRPTKREAAPIQETFQLNILTTYEKVC</sequence>
<reference evidence="1" key="1">
    <citation type="submission" date="2021-02" db="EMBL/GenBank/DDBJ databases">
        <authorList>
            <person name="Nowell W R."/>
        </authorList>
    </citation>
    <scope>NUCLEOTIDE SEQUENCE</scope>
</reference>
<evidence type="ECO:0000313" key="2">
    <source>
        <dbReference type="Proteomes" id="UP000681720"/>
    </source>
</evidence>
<dbReference type="Proteomes" id="UP000681720">
    <property type="component" value="Unassembled WGS sequence"/>
</dbReference>
<gene>
    <name evidence="1" type="ORF">GIL414_LOCUS70523</name>
</gene>
<proteinExistence type="predicted"/>
<organism evidence="1 2">
    <name type="scientific">Rotaria magnacalcarata</name>
    <dbReference type="NCBI Taxonomy" id="392030"/>
    <lineage>
        <taxon>Eukaryota</taxon>
        <taxon>Metazoa</taxon>
        <taxon>Spiralia</taxon>
        <taxon>Gnathifera</taxon>
        <taxon>Rotifera</taxon>
        <taxon>Eurotatoria</taxon>
        <taxon>Bdelloidea</taxon>
        <taxon>Philodinida</taxon>
        <taxon>Philodinidae</taxon>
        <taxon>Rotaria</taxon>
    </lineage>
</organism>
<evidence type="ECO:0000313" key="1">
    <source>
        <dbReference type="EMBL" id="CAF5184535.1"/>
    </source>
</evidence>
<name>A0A8S3HNB4_9BILA</name>
<accession>A0A8S3HNB4</accession>